<evidence type="ECO:0000313" key="3">
    <source>
        <dbReference type="Proteomes" id="UP000238479"/>
    </source>
</evidence>
<protein>
    <recommendedName>
        <fullName evidence="1">ACT domain-containing protein</fullName>
    </recommendedName>
</protein>
<proteinExistence type="predicted"/>
<feature type="domain" description="ACT" evidence="1">
    <location>
        <begin position="2"/>
        <end position="34"/>
    </location>
</feature>
<evidence type="ECO:0000259" key="1">
    <source>
        <dbReference type="Pfam" id="PF24914"/>
    </source>
</evidence>
<sequence>MDGKWCSIVLWVVTNQSSMKVDWESLKEQLLSMCLSLCFYKVYLNIQSSDLSPLLVYLLKFWCFD</sequence>
<dbReference type="InterPro" id="IPR056816">
    <property type="entry name" value="ACR2/9/10_N"/>
</dbReference>
<dbReference type="Gramene" id="PRQ38055">
    <property type="protein sequence ID" value="PRQ38055"/>
    <property type="gene ID" value="RchiOBHm_Chr4g0409571"/>
</dbReference>
<dbReference type="Pfam" id="PF24914">
    <property type="entry name" value="ACR10_N"/>
    <property type="match status" value="1"/>
</dbReference>
<dbReference type="Proteomes" id="UP000238479">
    <property type="component" value="Chromosome 4"/>
</dbReference>
<organism evidence="2 3">
    <name type="scientific">Rosa chinensis</name>
    <name type="common">China rose</name>
    <dbReference type="NCBI Taxonomy" id="74649"/>
    <lineage>
        <taxon>Eukaryota</taxon>
        <taxon>Viridiplantae</taxon>
        <taxon>Streptophyta</taxon>
        <taxon>Embryophyta</taxon>
        <taxon>Tracheophyta</taxon>
        <taxon>Spermatophyta</taxon>
        <taxon>Magnoliopsida</taxon>
        <taxon>eudicotyledons</taxon>
        <taxon>Gunneridae</taxon>
        <taxon>Pentapetalae</taxon>
        <taxon>rosids</taxon>
        <taxon>fabids</taxon>
        <taxon>Rosales</taxon>
        <taxon>Rosaceae</taxon>
        <taxon>Rosoideae</taxon>
        <taxon>Rosoideae incertae sedis</taxon>
        <taxon>Rosa</taxon>
    </lineage>
</organism>
<evidence type="ECO:0000313" key="2">
    <source>
        <dbReference type="EMBL" id="PRQ38055.1"/>
    </source>
</evidence>
<reference evidence="2 3" key="1">
    <citation type="journal article" date="2018" name="Nat. Genet.">
        <title>The Rosa genome provides new insights in the design of modern roses.</title>
        <authorList>
            <person name="Bendahmane M."/>
        </authorList>
    </citation>
    <scope>NUCLEOTIDE SEQUENCE [LARGE SCALE GENOMIC DNA]</scope>
    <source>
        <strain evidence="3">cv. Old Blush</strain>
    </source>
</reference>
<dbReference type="AlphaFoldDB" id="A0A2P6QV50"/>
<comment type="caution">
    <text evidence="2">The sequence shown here is derived from an EMBL/GenBank/DDBJ whole genome shotgun (WGS) entry which is preliminary data.</text>
</comment>
<accession>A0A2P6QV50</accession>
<name>A0A2P6QV50_ROSCH</name>
<gene>
    <name evidence="2" type="ORF">RchiOBHm_Chr4g0409571</name>
</gene>
<keyword evidence="3" id="KW-1185">Reference proteome</keyword>
<dbReference type="STRING" id="74649.A0A2P6QV50"/>
<dbReference type="EMBL" id="PDCK01000042">
    <property type="protein sequence ID" value="PRQ38055.1"/>
    <property type="molecule type" value="Genomic_DNA"/>
</dbReference>